<evidence type="ECO:0000256" key="7">
    <source>
        <dbReference type="HAMAP-Rule" id="MF_01147"/>
    </source>
</evidence>
<dbReference type="Pfam" id="PF01790">
    <property type="entry name" value="LGT"/>
    <property type="match status" value="1"/>
</dbReference>
<comment type="function">
    <text evidence="7">Catalyzes the transfer of the diacylglyceryl group from phosphatidylglycerol to the sulfhydryl group of the N-terminal cysteine of a prolipoprotein, the first step in the formation of mature lipoproteins.</text>
</comment>
<keyword evidence="5 7" id="KW-1133">Transmembrane helix</keyword>
<evidence type="ECO:0000256" key="2">
    <source>
        <dbReference type="ARBA" id="ARBA00022475"/>
    </source>
</evidence>
<dbReference type="GO" id="GO:0042158">
    <property type="term" value="P:lipoprotein biosynthetic process"/>
    <property type="evidence" value="ECO:0007669"/>
    <property type="project" value="UniProtKB-UniRule"/>
</dbReference>
<dbReference type="PROSITE" id="PS01311">
    <property type="entry name" value="LGT"/>
    <property type="match status" value="1"/>
</dbReference>
<gene>
    <name evidence="7 8" type="primary">lgt</name>
    <name evidence="8" type="ORF">CVU82_03885</name>
</gene>
<dbReference type="EMBL" id="PHAI01000003">
    <property type="protein sequence ID" value="PKM91163.1"/>
    <property type="molecule type" value="Genomic_DNA"/>
</dbReference>
<evidence type="ECO:0000256" key="6">
    <source>
        <dbReference type="ARBA" id="ARBA00023136"/>
    </source>
</evidence>
<comment type="catalytic activity">
    <reaction evidence="7">
        <text>L-cysteinyl-[prolipoprotein] + a 1,2-diacyl-sn-glycero-3-phospho-(1'-sn-glycerol) = an S-1,2-diacyl-sn-glyceryl-L-cysteinyl-[prolipoprotein] + sn-glycerol 1-phosphate + H(+)</text>
        <dbReference type="Rhea" id="RHEA:56712"/>
        <dbReference type="Rhea" id="RHEA-COMP:14679"/>
        <dbReference type="Rhea" id="RHEA-COMP:14680"/>
        <dbReference type="ChEBI" id="CHEBI:15378"/>
        <dbReference type="ChEBI" id="CHEBI:29950"/>
        <dbReference type="ChEBI" id="CHEBI:57685"/>
        <dbReference type="ChEBI" id="CHEBI:64716"/>
        <dbReference type="ChEBI" id="CHEBI:140658"/>
        <dbReference type="EC" id="2.5.1.145"/>
    </reaction>
</comment>
<keyword evidence="4 7" id="KW-0812">Transmembrane</keyword>
<feature type="transmembrane region" description="Helical" evidence="7">
    <location>
        <begin position="125"/>
        <end position="147"/>
    </location>
</feature>
<evidence type="ECO:0000313" key="9">
    <source>
        <dbReference type="Proteomes" id="UP000233517"/>
    </source>
</evidence>
<dbReference type="AlphaFoldDB" id="A0A2N2E8V1"/>
<feature type="transmembrane region" description="Helical" evidence="7">
    <location>
        <begin position="54"/>
        <end position="72"/>
    </location>
</feature>
<dbReference type="GO" id="GO:0005886">
    <property type="term" value="C:plasma membrane"/>
    <property type="evidence" value="ECO:0007669"/>
    <property type="project" value="UniProtKB-SubCell"/>
</dbReference>
<feature type="transmembrane region" description="Helical" evidence="7">
    <location>
        <begin position="92"/>
        <end position="113"/>
    </location>
</feature>
<feature type="transmembrane region" description="Helical" evidence="7">
    <location>
        <begin position="190"/>
        <end position="212"/>
    </location>
</feature>
<comment type="pathway">
    <text evidence="7">Protein modification; lipoprotein biosynthesis (diacylglyceryl transfer).</text>
</comment>
<comment type="subcellular location">
    <subcellularLocation>
        <location evidence="7">Cell membrane</location>
        <topology evidence="7">Multi-pass membrane protein</topology>
    </subcellularLocation>
</comment>
<dbReference type="Proteomes" id="UP000233517">
    <property type="component" value="Unassembled WGS sequence"/>
</dbReference>
<evidence type="ECO:0000256" key="3">
    <source>
        <dbReference type="ARBA" id="ARBA00022679"/>
    </source>
</evidence>
<feature type="transmembrane region" description="Helical" evidence="7">
    <location>
        <begin position="22"/>
        <end position="42"/>
    </location>
</feature>
<evidence type="ECO:0000256" key="4">
    <source>
        <dbReference type="ARBA" id="ARBA00022692"/>
    </source>
</evidence>
<feature type="transmembrane region" description="Helical" evidence="7">
    <location>
        <begin position="256"/>
        <end position="276"/>
    </location>
</feature>
<proteinExistence type="inferred from homology"/>
<feature type="transmembrane region" description="Helical" evidence="7">
    <location>
        <begin position="219"/>
        <end position="236"/>
    </location>
</feature>
<dbReference type="PANTHER" id="PTHR30589:SF0">
    <property type="entry name" value="PHOSPHATIDYLGLYCEROL--PROLIPOPROTEIN DIACYLGLYCERYL TRANSFERASE"/>
    <property type="match status" value="1"/>
</dbReference>
<organism evidence="8 9">
    <name type="scientific">Candidatus Falkowbacteria bacterium HGW-Falkowbacteria-1</name>
    <dbReference type="NCBI Taxonomy" id="2013768"/>
    <lineage>
        <taxon>Bacteria</taxon>
        <taxon>Candidatus Falkowiibacteriota</taxon>
    </lineage>
</organism>
<accession>A0A2N2E8V1</accession>
<sequence length="284" mass="33332">MINFLHTFEPNSLMFSFAFIKIHWYGFFVVLAIVSALFISLFLGKKYKINKDDLFDLFFYLIIFGVFGARIYDVFLEWRYYIDNPFDIIKIWQGGLAIHGAILAGVIVLCFFVKNKKIRGLENKSFWDDFFSLSFLIVPGLALGQAIGRFGNYFNQELFGRPTDFPWGIPINILNRPIEFISSKFFHPTFLYESLGSFAIFIFLFSVHFYLLKKSKATFTTKFFVTSSYLILYSILRFSLEFVRIDFAPEFLGLRFPQVMSVVIVFLLLFLGFKFYSLKMFNKN</sequence>
<dbReference type="GO" id="GO:0008961">
    <property type="term" value="F:phosphatidylglycerol-prolipoprotein diacylglyceryl transferase activity"/>
    <property type="evidence" value="ECO:0007669"/>
    <property type="project" value="UniProtKB-UniRule"/>
</dbReference>
<evidence type="ECO:0000256" key="1">
    <source>
        <dbReference type="ARBA" id="ARBA00007150"/>
    </source>
</evidence>
<comment type="similarity">
    <text evidence="1 7">Belongs to the Lgt family.</text>
</comment>
<comment type="caution">
    <text evidence="8">The sequence shown here is derived from an EMBL/GenBank/DDBJ whole genome shotgun (WGS) entry which is preliminary data.</text>
</comment>
<reference evidence="8 9" key="1">
    <citation type="journal article" date="2017" name="ISME J.">
        <title>Potential for microbial H2 and metal transformations associated with novel bacteria and archaea in deep terrestrial subsurface sediments.</title>
        <authorList>
            <person name="Hernsdorf A.W."/>
            <person name="Amano Y."/>
            <person name="Miyakawa K."/>
            <person name="Ise K."/>
            <person name="Suzuki Y."/>
            <person name="Anantharaman K."/>
            <person name="Probst A."/>
            <person name="Burstein D."/>
            <person name="Thomas B.C."/>
            <person name="Banfield J.F."/>
        </authorList>
    </citation>
    <scope>NUCLEOTIDE SEQUENCE [LARGE SCALE GENOMIC DNA]</scope>
    <source>
        <strain evidence="8">HGW-Falkowbacteria-1</strain>
    </source>
</reference>
<dbReference type="UniPathway" id="UPA00664"/>
<keyword evidence="6 7" id="KW-0472">Membrane</keyword>
<dbReference type="EC" id="2.5.1.145" evidence="7"/>
<keyword evidence="8" id="KW-0449">Lipoprotein</keyword>
<evidence type="ECO:0000313" key="8">
    <source>
        <dbReference type="EMBL" id="PKM91163.1"/>
    </source>
</evidence>
<evidence type="ECO:0000256" key="5">
    <source>
        <dbReference type="ARBA" id="ARBA00022989"/>
    </source>
</evidence>
<dbReference type="HAMAP" id="MF_01147">
    <property type="entry name" value="Lgt"/>
    <property type="match status" value="1"/>
</dbReference>
<keyword evidence="2 7" id="KW-1003">Cell membrane</keyword>
<dbReference type="NCBIfam" id="TIGR00544">
    <property type="entry name" value="lgt"/>
    <property type="match status" value="1"/>
</dbReference>
<name>A0A2N2E8V1_9BACT</name>
<dbReference type="PANTHER" id="PTHR30589">
    <property type="entry name" value="PROLIPOPROTEIN DIACYLGLYCERYL TRANSFERASE"/>
    <property type="match status" value="1"/>
</dbReference>
<protein>
    <recommendedName>
        <fullName evidence="7">Phosphatidylglycerol--prolipoprotein diacylglyceryl transferase</fullName>
        <ecNumber evidence="7">2.5.1.145</ecNumber>
    </recommendedName>
</protein>
<dbReference type="InterPro" id="IPR001640">
    <property type="entry name" value="Lgt"/>
</dbReference>
<keyword evidence="3 7" id="KW-0808">Transferase</keyword>
<feature type="binding site" evidence="7">
    <location>
        <position position="149"/>
    </location>
    <ligand>
        <name>a 1,2-diacyl-sn-glycero-3-phospho-(1'-sn-glycerol)</name>
        <dbReference type="ChEBI" id="CHEBI:64716"/>
    </ligand>
</feature>